<sequence>MGRFLRSNGEAARILVLSVRAACAVPCAPLGKAKGQGRCRGRVGFFFSGVTSGARPVSAKKARRRASRPAPRAAVMPSRVVSSAGGRGASLISPLTTATYAVQSLFLIRQRCAAAPLVSL</sequence>
<keyword evidence="2" id="KW-1185">Reference proteome</keyword>
<evidence type="ECO:0000313" key="2">
    <source>
        <dbReference type="Proteomes" id="UP000821845"/>
    </source>
</evidence>
<reference evidence="1" key="1">
    <citation type="submission" date="2020-05" db="EMBL/GenBank/DDBJ databases">
        <title>Large-scale comparative analyses of tick genomes elucidate their genetic diversity and vector capacities.</title>
        <authorList>
            <person name="Jia N."/>
            <person name="Wang J."/>
            <person name="Shi W."/>
            <person name="Du L."/>
            <person name="Sun Y."/>
            <person name="Zhan W."/>
            <person name="Jiang J."/>
            <person name="Wang Q."/>
            <person name="Zhang B."/>
            <person name="Ji P."/>
            <person name="Sakyi L.B."/>
            <person name="Cui X."/>
            <person name="Yuan T."/>
            <person name="Jiang B."/>
            <person name="Yang W."/>
            <person name="Lam T.T.-Y."/>
            <person name="Chang Q."/>
            <person name="Ding S."/>
            <person name="Wang X."/>
            <person name="Zhu J."/>
            <person name="Ruan X."/>
            <person name="Zhao L."/>
            <person name="Wei J."/>
            <person name="Que T."/>
            <person name="Du C."/>
            <person name="Cheng J."/>
            <person name="Dai P."/>
            <person name="Han X."/>
            <person name="Huang E."/>
            <person name="Gao Y."/>
            <person name="Liu J."/>
            <person name="Shao H."/>
            <person name="Ye R."/>
            <person name="Li L."/>
            <person name="Wei W."/>
            <person name="Wang X."/>
            <person name="Wang C."/>
            <person name="Yang T."/>
            <person name="Huo Q."/>
            <person name="Li W."/>
            <person name="Guo W."/>
            <person name="Chen H."/>
            <person name="Zhou L."/>
            <person name="Ni X."/>
            <person name="Tian J."/>
            <person name="Zhou Y."/>
            <person name="Sheng Y."/>
            <person name="Liu T."/>
            <person name="Pan Y."/>
            <person name="Xia L."/>
            <person name="Li J."/>
            <person name="Zhao F."/>
            <person name="Cao W."/>
        </authorList>
    </citation>
    <scope>NUCLEOTIDE SEQUENCE</scope>
    <source>
        <strain evidence="1">Hyas-2018</strain>
    </source>
</reference>
<dbReference type="EMBL" id="CM023482">
    <property type="protein sequence ID" value="KAH6937859.1"/>
    <property type="molecule type" value="Genomic_DNA"/>
</dbReference>
<organism evidence="1 2">
    <name type="scientific">Hyalomma asiaticum</name>
    <name type="common">Tick</name>
    <dbReference type="NCBI Taxonomy" id="266040"/>
    <lineage>
        <taxon>Eukaryota</taxon>
        <taxon>Metazoa</taxon>
        <taxon>Ecdysozoa</taxon>
        <taxon>Arthropoda</taxon>
        <taxon>Chelicerata</taxon>
        <taxon>Arachnida</taxon>
        <taxon>Acari</taxon>
        <taxon>Parasitiformes</taxon>
        <taxon>Ixodida</taxon>
        <taxon>Ixodoidea</taxon>
        <taxon>Ixodidae</taxon>
        <taxon>Hyalomminae</taxon>
        <taxon>Hyalomma</taxon>
    </lineage>
</organism>
<protein>
    <submittedName>
        <fullName evidence="1">Uncharacterized protein</fullName>
    </submittedName>
</protein>
<comment type="caution">
    <text evidence="1">The sequence shown here is derived from an EMBL/GenBank/DDBJ whole genome shotgun (WGS) entry which is preliminary data.</text>
</comment>
<dbReference type="Proteomes" id="UP000821845">
    <property type="component" value="Chromosome 2"/>
</dbReference>
<gene>
    <name evidence="1" type="ORF">HPB50_004699</name>
</gene>
<accession>A0ACB7SVB8</accession>
<evidence type="ECO:0000313" key="1">
    <source>
        <dbReference type="EMBL" id="KAH6937859.1"/>
    </source>
</evidence>
<proteinExistence type="predicted"/>
<name>A0ACB7SVB8_HYAAI</name>